<evidence type="ECO:0000313" key="7">
    <source>
        <dbReference type="Proteomes" id="UP000574717"/>
    </source>
</evidence>
<dbReference type="AlphaFoldDB" id="A0A6V8PYQ1"/>
<evidence type="ECO:0000313" key="3">
    <source>
        <dbReference type="EMBL" id="GFP37655.1"/>
    </source>
</evidence>
<keyword evidence="8" id="KW-1185">Reference proteome</keyword>
<comment type="caution">
    <text evidence="3">The sequence shown here is derived from an EMBL/GenBank/DDBJ whole genome shotgun (WGS) entry which is preliminary data.</text>
</comment>
<protein>
    <submittedName>
        <fullName evidence="3">Uncharacterized protein</fullName>
    </submittedName>
</protein>
<dbReference type="Proteomes" id="UP000569018">
    <property type="component" value="Unassembled WGS sequence"/>
</dbReference>
<dbReference type="EMBL" id="BLSC01000127">
    <property type="protein sequence ID" value="GFP37655.1"/>
    <property type="molecule type" value="Genomic_DNA"/>
</dbReference>
<evidence type="ECO:0000313" key="8">
    <source>
        <dbReference type="Proteomes" id="UP000588083"/>
    </source>
</evidence>
<name>A0A6V8PYQ1_9ACTN</name>
<evidence type="ECO:0000313" key="6">
    <source>
        <dbReference type="Proteomes" id="UP000569018"/>
    </source>
</evidence>
<evidence type="ECO:0000313" key="5">
    <source>
        <dbReference type="Proteomes" id="UP000561271"/>
    </source>
</evidence>
<dbReference type="Proteomes" id="UP000588083">
    <property type="component" value="Unassembled WGS sequence"/>
</dbReference>
<dbReference type="EMBL" id="BLRZ01000160">
    <property type="protein sequence ID" value="GFP31081.1"/>
    <property type="molecule type" value="Genomic_DNA"/>
</dbReference>
<gene>
    <name evidence="1" type="ORF">HKBW3S03_01219</name>
    <name evidence="2" type="ORF">HKBW3S34_02000</name>
    <name evidence="3" type="ORF">HKBW3S44_01332</name>
    <name evidence="4" type="ORF">HKBW3S47_01857</name>
</gene>
<evidence type="ECO:0000313" key="2">
    <source>
        <dbReference type="EMBL" id="GFP31081.1"/>
    </source>
</evidence>
<evidence type="ECO:0000313" key="1">
    <source>
        <dbReference type="EMBL" id="GFP19714.1"/>
    </source>
</evidence>
<organism evidence="3 5">
    <name type="scientific">Candidatus Hakubella thermalkaliphila</name>
    <dbReference type="NCBI Taxonomy" id="2754717"/>
    <lineage>
        <taxon>Bacteria</taxon>
        <taxon>Bacillati</taxon>
        <taxon>Actinomycetota</taxon>
        <taxon>Actinomycetota incertae sedis</taxon>
        <taxon>Candidatus Hakubellales</taxon>
        <taxon>Candidatus Hakubellaceae</taxon>
        <taxon>Candidatus Hakubella</taxon>
    </lineage>
</organism>
<accession>A0A6V8PYQ1</accession>
<dbReference type="Proteomes" id="UP000561271">
    <property type="component" value="Unassembled WGS sequence"/>
</dbReference>
<proteinExistence type="predicted"/>
<reference evidence="5 6" key="1">
    <citation type="journal article" date="2020" name="Front. Microbiol.">
        <title>Single-cell genomics of novel Actinobacteria with the Wood-Ljungdahl pathway discovered in a serpentinizing system.</title>
        <authorList>
            <person name="Merino N."/>
            <person name="Kawai M."/>
            <person name="Boyd E.S."/>
            <person name="Colman D.R."/>
            <person name="McGlynn S.E."/>
            <person name="Nealson K.H."/>
            <person name="Kurokawa K."/>
            <person name="Hongoh Y."/>
        </authorList>
    </citation>
    <scope>NUCLEOTIDE SEQUENCE [LARGE SCALE GENOMIC DNA]</scope>
    <source>
        <strain evidence="1 7">S03</strain>
        <strain evidence="2 8">S34</strain>
        <strain evidence="3 5">S44</strain>
        <strain evidence="4 6">S47</strain>
    </source>
</reference>
<dbReference type="EMBL" id="BLRU01000126">
    <property type="protein sequence ID" value="GFP19714.1"/>
    <property type="molecule type" value="Genomic_DNA"/>
</dbReference>
<dbReference type="Proteomes" id="UP000574717">
    <property type="component" value="Unassembled WGS sequence"/>
</dbReference>
<evidence type="ECO:0000313" key="4">
    <source>
        <dbReference type="EMBL" id="GFP40160.1"/>
    </source>
</evidence>
<dbReference type="EMBL" id="BLSD01000156">
    <property type="protein sequence ID" value="GFP40160.1"/>
    <property type="molecule type" value="Genomic_DNA"/>
</dbReference>
<sequence>MSTRAKRKLPGLVILEEEPIELAEGKSRTYELEEYMLEDDCSHYSELGPDNCVACVVDATGRCYWSHGFLNRLIKGYIADSYAARRRGSQSLKWVRQRSQS</sequence>